<evidence type="ECO:0000256" key="1">
    <source>
        <dbReference type="ARBA" id="ARBA00023015"/>
    </source>
</evidence>
<dbReference type="InterPro" id="IPR000524">
    <property type="entry name" value="Tscrpt_reg_HTH_GntR"/>
</dbReference>
<evidence type="ECO:0000313" key="5">
    <source>
        <dbReference type="EMBL" id="MFD1785657.1"/>
    </source>
</evidence>
<accession>A0ABW4N690</accession>
<dbReference type="SUPFAM" id="SSF46785">
    <property type="entry name" value="Winged helix' DNA-binding domain"/>
    <property type="match status" value="1"/>
</dbReference>
<evidence type="ECO:0000256" key="3">
    <source>
        <dbReference type="ARBA" id="ARBA00023163"/>
    </source>
</evidence>
<dbReference type="EMBL" id="JBHUEY010000012">
    <property type="protein sequence ID" value="MFD1785657.1"/>
    <property type="molecule type" value="Genomic_DNA"/>
</dbReference>
<keyword evidence="1" id="KW-0805">Transcription regulation</keyword>
<dbReference type="InterPro" id="IPR036388">
    <property type="entry name" value="WH-like_DNA-bd_sf"/>
</dbReference>
<protein>
    <submittedName>
        <fullName evidence="5">GntR family transcriptional regulator</fullName>
    </submittedName>
</protein>
<proteinExistence type="predicted"/>
<evidence type="ECO:0000313" key="6">
    <source>
        <dbReference type="Proteomes" id="UP001597237"/>
    </source>
</evidence>
<evidence type="ECO:0000259" key="4">
    <source>
        <dbReference type="PROSITE" id="PS50949"/>
    </source>
</evidence>
<reference evidence="6" key="1">
    <citation type="journal article" date="2019" name="Int. J. Syst. Evol. Microbiol.">
        <title>The Global Catalogue of Microorganisms (GCM) 10K type strain sequencing project: providing services to taxonomists for standard genome sequencing and annotation.</title>
        <authorList>
            <consortium name="The Broad Institute Genomics Platform"/>
            <consortium name="The Broad Institute Genome Sequencing Center for Infectious Disease"/>
            <person name="Wu L."/>
            <person name="Ma J."/>
        </authorList>
    </citation>
    <scope>NUCLEOTIDE SEQUENCE [LARGE SCALE GENOMIC DNA]</scope>
    <source>
        <strain evidence="6">DFY28</strain>
    </source>
</reference>
<dbReference type="Pfam" id="PF00392">
    <property type="entry name" value="GntR"/>
    <property type="match status" value="1"/>
</dbReference>
<sequence>MNATRREPFQLALAELRRRLAAGTYPPGTRLAAADLAGELGLSATPIREALARLAGEGLLDERRGEGAFLPLYAGQDVADLYRLSQAHLQAALQGAHVDRPANGLGAAILERPADAASAVVAADRLFAGWVAEQAGRRLALSFGRLQLQLAPVRRLEPLCLPDLTAEWARLAAADRGGARERLAAVRQFHARRVRMAGRLADALAGGRPAIAPL</sequence>
<keyword evidence="6" id="KW-1185">Reference proteome</keyword>
<dbReference type="PANTHER" id="PTHR43537:SF5">
    <property type="entry name" value="UXU OPERON TRANSCRIPTIONAL REGULATOR"/>
    <property type="match status" value="1"/>
</dbReference>
<dbReference type="Gene3D" id="1.10.10.10">
    <property type="entry name" value="Winged helix-like DNA-binding domain superfamily/Winged helix DNA-binding domain"/>
    <property type="match status" value="1"/>
</dbReference>
<dbReference type="SMART" id="SM00345">
    <property type="entry name" value="HTH_GNTR"/>
    <property type="match status" value="1"/>
</dbReference>
<keyword evidence="3" id="KW-0804">Transcription</keyword>
<gene>
    <name evidence="5" type="ORF">ACFSC0_19840</name>
</gene>
<dbReference type="RefSeq" id="WP_377281694.1">
    <property type="nucleotide sequence ID" value="NZ_JBHRSI010000004.1"/>
</dbReference>
<name>A0ABW4N690_9CAUL</name>
<feature type="domain" description="HTH gntR-type" evidence="4">
    <location>
        <begin position="6"/>
        <end position="73"/>
    </location>
</feature>
<comment type="caution">
    <text evidence="5">The sequence shown here is derived from an EMBL/GenBank/DDBJ whole genome shotgun (WGS) entry which is preliminary data.</text>
</comment>
<evidence type="ECO:0000256" key="2">
    <source>
        <dbReference type="ARBA" id="ARBA00023125"/>
    </source>
</evidence>
<organism evidence="5 6">
    <name type="scientific">Phenylobacterium terrae</name>
    <dbReference type="NCBI Taxonomy" id="2665495"/>
    <lineage>
        <taxon>Bacteria</taxon>
        <taxon>Pseudomonadati</taxon>
        <taxon>Pseudomonadota</taxon>
        <taxon>Alphaproteobacteria</taxon>
        <taxon>Caulobacterales</taxon>
        <taxon>Caulobacteraceae</taxon>
        <taxon>Phenylobacterium</taxon>
    </lineage>
</organism>
<dbReference type="PROSITE" id="PS50949">
    <property type="entry name" value="HTH_GNTR"/>
    <property type="match status" value="1"/>
</dbReference>
<dbReference type="PANTHER" id="PTHR43537">
    <property type="entry name" value="TRANSCRIPTIONAL REGULATOR, GNTR FAMILY"/>
    <property type="match status" value="1"/>
</dbReference>
<keyword evidence="2" id="KW-0238">DNA-binding</keyword>
<dbReference type="InterPro" id="IPR036390">
    <property type="entry name" value="WH_DNA-bd_sf"/>
</dbReference>
<dbReference type="Proteomes" id="UP001597237">
    <property type="component" value="Unassembled WGS sequence"/>
</dbReference>